<dbReference type="PANTHER" id="PTHR42973">
    <property type="entry name" value="BINDING OXIDOREDUCTASE, PUTATIVE (AFU_ORTHOLOGUE AFUA_1G17690)-RELATED"/>
    <property type="match status" value="1"/>
</dbReference>
<dbReference type="EMBL" id="AP024444">
    <property type="protein sequence ID" value="BCS21595.1"/>
    <property type="molecule type" value="Genomic_DNA"/>
</dbReference>
<dbReference type="Pfam" id="PF01565">
    <property type="entry name" value="FAD_binding_4"/>
    <property type="match status" value="1"/>
</dbReference>
<evidence type="ECO:0000313" key="9">
    <source>
        <dbReference type="Proteomes" id="UP000654913"/>
    </source>
</evidence>
<dbReference type="KEGG" id="apuu:APUU_22027S"/>
<protein>
    <recommendedName>
        <fullName evidence="7">FAD-binding PCMH-type domain-containing protein</fullName>
    </recommendedName>
</protein>
<dbReference type="SUPFAM" id="SSF56176">
    <property type="entry name" value="FAD-binding/transporter-associated domain-like"/>
    <property type="match status" value="1"/>
</dbReference>
<dbReference type="AlphaFoldDB" id="A0A7R8ALF3"/>
<keyword evidence="9" id="KW-1185">Reference proteome</keyword>
<evidence type="ECO:0000256" key="5">
    <source>
        <dbReference type="ARBA" id="ARBA00023002"/>
    </source>
</evidence>
<dbReference type="InterPro" id="IPR036318">
    <property type="entry name" value="FAD-bd_PCMH-like_sf"/>
</dbReference>
<reference evidence="8" key="1">
    <citation type="submission" date="2021-01" db="EMBL/GenBank/DDBJ databases">
        <authorList>
            <consortium name="Aspergillus puulaauensis MK2 genome sequencing consortium"/>
            <person name="Kazuki M."/>
            <person name="Futagami T."/>
        </authorList>
    </citation>
    <scope>NUCLEOTIDE SEQUENCE</scope>
    <source>
        <strain evidence="8">MK2</strain>
    </source>
</reference>
<reference evidence="8" key="2">
    <citation type="submission" date="2021-02" db="EMBL/GenBank/DDBJ databases">
        <title>Aspergillus puulaauensis MK2 genome sequence.</title>
        <authorList>
            <person name="Futagami T."/>
            <person name="Mori K."/>
            <person name="Kadooka C."/>
            <person name="Tanaka T."/>
        </authorList>
    </citation>
    <scope>NUCLEOTIDE SEQUENCE</scope>
    <source>
        <strain evidence="8">MK2</strain>
    </source>
</reference>
<comment type="similarity">
    <text evidence="2">Belongs to the oxygen-dependent FAD-linked oxidoreductase family.</text>
</comment>
<dbReference type="InterPro" id="IPR012951">
    <property type="entry name" value="BBE"/>
</dbReference>
<name>A0A7R8ALF3_9EURO</name>
<comment type="cofactor">
    <cofactor evidence="1">
        <name>FAD</name>
        <dbReference type="ChEBI" id="CHEBI:57692"/>
    </cofactor>
</comment>
<dbReference type="PROSITE" id="PS51387">
    <property type="entry name" value="FAD_PCMH"/>
    <property type="match status" value="1"/>
</dbReference>
<sequence>MHYIRELLIVLFTSCPALSYAPSSLDGSRYCRCQPGEACWPSLADWQALNSSIQGNLVEVRPIGHVCHEPTYNKAACERVSKLSSNGTWRANQPGAQQEYAWEVSLSRNESCYVGPANPAEPCGQGRIPRYSAMVETTEQAQKAINFARERRLRLVIKNTGHDSGGRSSAVDSFQILTQRLKDITFIPEFTPTVGLAGGTYKSKGPSVRIGAGVLTKELYAAADEHGYTVMGGECATVGIAGGYIQGGGVSTALTPMLGLAVDLVQEFEVVTAEGSRVIANEFQNQDLFWALRGGGGGTFGLVTRVTMPVFDAIPAVVSELSFESQEPGEPFWRAVKEVIYATRDFSTGRNSGQYWIGRGPTGSYFVRLTLFFIGEMDTEKMGGKMGSLLRALQDQEIGFHLNSTAYDRLSSFLAIPQGEFVGGIAFHQENILIPREFYESPEGPAQLVNRLAEVKLNPGDMWVVNALGGKVMANKDLVDNAMHPGWRTASVLLVGNRIFEPALEAQRAVQQRMTAVEGPLLHSLGPPGPVAIYLNEADADLENWQEWFWGEKYNRLRDIKRKWDPDDLFLVRHGVGSEDWDEEGMCWIQMSIEECPVREPSQCTCPSFGCAMRLVPGLL</sequence>
<organism evidence="8 9">
    <name type="scientific">Aspergillus puulaauensis</name>
    <dbReference type="NCBI Taxonomy" id="1220207"/>
    <lineage>
        <taxon>Eukaryota</taxon>
        <taxon>Fungi</taxon>
        <taxon>Dikarya</taxon>
        <taxon>Ascomycota</taxon>
        <taxon>Pezizomycotina</taxon>
        <taxon>Eurotiomycetes</taxon>
        <taxon>Eurotiomycetidae</taxon>
        <taxon>Eurotiales</taxon>
        <taxon>Aspergillaceae</taxon>
        <taxon>Aspergillus</taxon>
    </lineage>
</organism>
<keyword evidence="4" id="KW-0274">FAD</keyword>
<dbReference type="GO" id="GO:0016491">
    <property type="term" value="F:oxidoreductase activity"/>
    <property type="evidence" value="ECO:0007669"/>
    <property type="project" value="UniProtKB-KW"/>
</dbReference>
<dbReference type="Pfam" id="PF08031">
    <property type="entry name" value="BBE"/>
    <property type="match status" value="1"/>
</dbReference>
<dbReference type="InterPro" id="IPR016166">
    <property type="entry name" value="FAD-bd_PCMH"/>
</dbReference>
<dbReference type="Gene3D" id="3.30.465.10">
    <property type="match status" value="2"/>
</dbReference>
<keyword evidence="3" id="KW-0285">Flavoprotein</keyword>
<dbReference type="InterPro" id="IPR016169">
    <property type="entry name" value="FAD-bd_PCMH_sub2"/>
</dbReference>
<evidence type="ECO:0000256" key="1">
    <source>
        <dbReference type="ARBA" id="ARBA00001974"/>
    </source>
</evidence>
<dbReference type="InterPro" id="IPR006094">
    <property type="entry name" value="Oxid_FAD_bind_N"/>
</dbReference>
<dbReference type="PANTHER" id="PTHR42973:SF39">
    <property type="entry name" value="FAD-BINDING PCMH-TYPE DOMAIN-CONTAINING PROTEIN"/>
    <property type="match status" value="1"/>
</dbReference>
<keyword evidence="5" id="KW-0560">Oxidoreductase</keyword>
<accession>A0A7R8ALF3</accession>
<evidence type="ECO:0000313" key="8">
    <source>
        <dbReference type="EMBL" id="BCS21595.1"/>
    </source>
</evidence>
<evidence type="ECO:0000256" key="4">
    <source>
        <dbReference type="ARBA" id="ARBA00022827"/>
    </source>
</evidence>
<dbReference type="InterPro" id="IPR050416">
    <property type="entry name" value="FAD-linked_Oxidoreductase"/>
</dbReference>
<feature type="chain" id="PRO_5030722300" description="FAD-binding PCMH-type domain-containing protein" evidence="6">
    <location>
        <begin position="20"/>
        <end position="620"/>
    </location>
</feature>
<dbReference type="RefSeq" id="XP_041553789.1">
    <property type="nucleotide sequence ID" value="XM_041700845.1"/>
</dbReference>
<proteinExistence type="inferred from homology"/>
<evidence type="ECO:0000256" key="3">
    <source>
        <dbReference type="ARBA" id="ARBA00022630"/>
    </source>
</evidence>
<evidence type="ECO:0000256" key="2">
    <source>
        <dbReference type="ARBA" id="ARBA00005466"/>
    </source>
</evidence>
<feature type="domain" description="FAD-binding PCMH-type" evidence="7">
    <location>
        <begin position="124"/>
        <end position="313"/>
    </location>
</feature>
<dbReference type="Proteomes" id="UP000654913">
    <property type="component" value="Chromosome 2"/>
</dbReference>
<dbReference type="GeneID" id="64971600"/>
<dbReference type="OrthoDB" id="9983560at2759"/>
<evidence type="ECO:0000256" key="6">
    <source>
        <dbReference type="SAM" id="SignalP"/>
    </source>
</evidence>
<gene>
    <name evidence="8" type="ORF">APUU_22027S</name>
</gene>
<keyword evidence="6" id="KW-0732">Signal</keyword>
<dbReference type="GO" id="GO:0071949">
    <property type="term" value="F:FAD binding"/>
    <property type="evidence" value="ECO:0007669"/>
    <property type="project" value="InterPro"/>
</dbReference>
<feature type="signal peptide" evidence="6">
    <location>
        <begin position="1"/>
        <end position="19"/>
    </location>
</feature>
<evidence type="ECO:0000259" key="7">
    <source>
        <dbReference type="PROSITE" id="PS51387"/>
    </source>
</evidence>